<dbReference type="SUPFAM" id="SSF54171">
    <property type="entry name" value="DNA-binding domain"/>
    <property type="match status" value="1"/>
</dbReference>
<evidence type="ECO:0000259" key="9">
    <source>
        <dbReference type="PROSITE" id="PS51032"/>
    </source>
</evidence>
<dbReference type="GO" id="GO:0003677">
    <property type="term" value="F:DNA binding"/>
    <property type="evidence" value="ECO:0007669"/>
    <property type="project" value="UniProtKB-KW"/>
</dbReference>
<comment type="subcellular location">
    <subcellularLocation>
        <location evidence="1">Nucleus</location>
    </subcellularLocation>
</comment>
<feature type="region of interest" description="Disordered" evidence="8">
    <location>
        <begin position="1"/>
        <end position="23"/>
    </location>
</feature>
<dbReference type="EMBL" id="PKPP01010749">
    <property type="protein sequence ID" value="PWA45482.1"/>
    <property type="molecule type" value="Genomic_DNA"/>
</dbReference>
<keyword evidence="6" id="KW-0804">Transcription</keyword>
<dbReference type="PANTHER" id="PTHR31677:SF157">
    <property type="entry name" value="AP2_ERF DOMAIN-CONTAINING PROTEIN"/>
    <property type="match status" value="1"/>
</dbReference>
<dbReference type="CDD" id="cd00018">
    <property type="entry name" value="AP2"/>
    <property type="match status" value="1"/>
</dbReference>
<keyword evidence="3" id="KW-0611">Plant defense</keyword>
<dbReference type="InterPro" id="IPR016177">
    <property type="entry name" value="DNA-bd_dom_sf"/>
</dbReference>
<keyword evidence="7" id="KW-0539">Nucleus</keyword>
<dbReference type="STRING" id="35608.A0A2U1L910"/>
<dbReference type="InterPro" id="IPR036955">
    <property type="entry name" value="AP2/ERF_dom_sf"/>
</dbReference>
<gene>
    <name evidence="10" type="ORF">CTI12_AA518820</name>
</gene>
<dbReference type="InterPro" id="IPR001471">
    <property type="entry name" value="AP2/ERF_dom"/>
</dbReference>
<keyword evidence="4" id="KW-0805">Transcription regulation</keyword>
<protein>
    <submittedName>
        <fullName evidence="10">Ethylene-responsive transcription factor 4</fullName>
    </submittedName>
</protein>
<evidence type="ECO:0000256" key="8">
    <source>
        <dbReference type="SAM" id="MobiDB-lite"/>
    </source>
</evidence>
<feature type="domain" description="AP2/ERF" evidence="9">
    <location>
        <begin position="21"/>
        <end position="79"/>
    </location>
</feature>
<evidence type="ECO:0000256" key="1">
    <source>
        <dbReference type="ARBA" id="ARBA00004123"/>
    </source>
</evidence>
<evidence type="ECO:0000256" key="4">
    <source>
        <dbReference type="ARBA" id="ARBA00023015"/>
    </source>
</evidence>
<evidence type="ECO:0000256" key="2">
    <source>
        <dbReference type="ARBA" id="ARBA00022745"/>
    </source>
</evidence>
<evidence type="ECO:0000256" key="5">
    <source>
        <dbReference type="ARBA" id="ARBA00023125"/>
    </source>
</evidence>
<organism evidence="10 11">
    <name type="scientific">Artemisia annua</name>
    <name type="common">Sweet wormwood</name>
    <dbReference type="NCBI Taxonomy" id="35608"/>
    <lineage>
        <taxon>Eukaryota</taxon>
        <taxon>Viridiplantae</taxon>
        <taxon>Streptophyta</taxon>
        <taxon>Embryophyta</taxon>
        <taxon>Tracheophyta</taxon>
        <taxon>Spermatophyta</taxon>
        <taxon>Magnoliopsida</taxon>
        <taxon>eudicotyledons</taxon>
        <taxon>Gunneridae</taxon>
        <taxon>Pentapetalae</taxon>
        <taxon>asterids</taxon>
        <taxon>campanulids</taxon>
        <taxon>Asterales</taxon>
        <taxon>Asteraceae</taxon>
        <taxon>Asteroideae</taxon>
        <taxon>Anthemideae</taxon>
        <taxon>Artemisiinae</taxon>
        <taxon>Artemisia</taxon>
    </lineage>
</organism>
<dbReference type="SMART" id="SM00380">
    <property type="entry name" value="AP2"/>
    <property type="match status" value="1"/>
</dbReference>
<keyword evidence="2" id="KW-0936">Ethylene signaling pathway</keyword>
<evidence type="ECO:0000256" key="6">
    <source>
        <dbReference type="ARBA" id="ARBA00023163"/>
    </source>
</evidence>
<evidence type="ECO:0000256" key="3">
    <source>
        <dbReference type="ARBA" id="ARBA00022821"/>
    </source>
</evidence>
<dbReference type="Pfam" id="PF00847">
    <property type="entry name" value="AP2"/>
    <property type="match status" value="1"/>
</dbReference>
<dbReference type="GO" id="GO:0005634">
    <property type="term" value="C:nucleus"/>
    <property type="evidence" value="ECO:0007669"/>
    <property type="project" value="UniProtKB-SubCell"/>
</dbReference>
<dbReference type="PRINTS" id="PR00367">
    <property type="entry name" value="ETHRSPELEMNT"/>
</dbReference>
<feature type="compositionally biased region" description="Basic and acidic residues" evidence="8">
    <location>
        <begin position="1"/>
        <end position="12"/>
    </location>
</feature>
<dbReference type="FunFam" id="3.30.730.10:FF:000001">
    <property type="entry name" value="Ethylene-responsive transcription factor 2"/>
    <property type="match status" value="1"/>
</dbReference>
<dbReference type="OrthoDB" id="688329at2759"/>
<dbReference type="AlphaFoldDB" id="A0A2U1L910"/>
<evidence type="ECO:0000313" key="10">
    <source>
        <dbReference type="EMBL" id="PWA45482.1"/>
    </source>
</evidence>
<comment type="caution">
    <text evidence="10">The sequence shown here is derived from an EMBL/GenBank/DDBJ whole genome shotgun (WGS) entry which is preliminary data.</text>
</comment>
<reference evidence="10 11" key="1">
    <citation type="journal article" date="2018" name="Mol. Plant">
        <title>The genome of Artemisia annua provides insight into the evolution of Asteraceae family and artemisinin biosynthesis.</title>
        <authorList>
            <person name="Shen Q."/>
            <person name="Zhang L."/>
            <person name="Liao Z."/>
            <person name="Wang S."/>
            <person name="Yan T."/>
            <person name="Shi P."/>
            <person name="Liu M."/>
            <person name="Fu X."/>
            <person name="Pan Q."/>
            <person name="Wang Y."/>
            <person name="Lv Z."/>
            <person name="Lu X."/>
            <person name="Zhang F."/>
            <person name="Jiang W."/>
            <person name="Ma Y."/>
            <person name="Chen M."/>
            <person name="Hao X."/>
            <person name="Li L."/>
            <person name="Tang Y."/>
            <person name="Lv G."/>
            <person name="Zhou Y."/>
            <person name="Sun X."/>
            <person name="Brodelius P.E."/>
            <person name="Rose J.K.C."/>
            <person name="Tang K."/>
        </authorList>
    </citation>
    <scope>NUCLEOTIDE SEQUENCE [LARGE SCALE GENOMIC DNA]</scope>
    <source>
        <strain evidence="11">cv. Huhao1</strain>
        <tissue evidence="10">Leaf</tissue>
    </source>
</reference>
<name>A0A2U1L910_ARTAN</name>
<dbReference type="PROSITE" id="PS51032">
    <property type="entry name" value="AP2_ERF"/>
    <property type="match status" value="1"/>
</dbReference>
<dbReference type="PANTHER" id="PTHR31677">
    <property type="entry name" value="AP2 DOMAIN CLASS TRANSCRIPTION FACTOR"/>
    <property type="match status" value="1"/>
</dbReference>
<proteinExistence type="predicted"/>
<keyword evidence="5" id="KW-0238">DNA-binding</keyword>
<accession>A0A2U1L910</accession>
<dbReference type="GO" id="GO:0006952">
    <property type="term" value="P:defense response"/>
    <property type="evidence" value="ECO:0007669"/>
    <property type="project" value="UniProtKB-KW"/>
</dbReference>
<dbReference type="GO" id="GO:0009873">
    <property type="term" value="P:ethylene-activated signaling pathway"/>
    <property type="evidence" value="ECO:0007669"/>
    <property type="project" value="UniProtKB-KW"/>
</dbReference>
<evidence type="ECO:0000256" key="7">
    <source>
        <dbReference type="ARBA" id="ARBA00023242"/>
    </source>
</evidence>
<sequence>MSSRSNHDKKTEAANGPVEPHYRGVRKRPWGRYAAEIRDPGSFKSRIWLGTFNTAEEAALAYDSAARQIRGNTAKTNFPAALPPEALELRLSSYSSGGHAAAEPMFVYHPAAPLPPRALELRLASYSSGGHAASGPMLPYNKNEDDTKSVYLSRVTIYVYGSIWHIDAAKNRGERLLDGVQSWVETAGTHISIAEHVLQEDIRNTAVSMV</sequence>
<keyword evidence="11" id="KW-1185">Reference proteome</keyword>
<dbReference type="GO" id="GO:0003700">
    <property type="term" value="F:DNA-binding transcription factor activity"/>
    <property type="evidence" value="ECO:0007669"/>
    <property type="project" value="InterPro"/>
</dbReference>
<dbReference type="Proteomes" id="UP000245207">
    <property type="component" value="Unassembled WGS sequence"/>
</dbReference>
<evidence type="ECO:0000313" key="11">
    <source>
        <dbReference type="Proteomes" id="UP000245207"/>
    </source>
</evidence>
<dbReference type="Gene3D" id="3.30.730.10">
    <property type="entry name" value="AP2/ERF domain"/>
    <property type="match status" value="1"/>
</dbReference>